<feature type="compositionally biased region" description="Basic and acidic residues" evidence="8">
    <location>
        <begin position="225"/>
        <end position="240"/>
    </location>
</feature>
<evidence type="ECO:0000313" key="12">
    <source>
        <dbReference type="Proteomes" id="UP000504636"/>
    </source>
</evidence>
<dbReference type="RefSeq" id="XP_033573826.1">
    <property type="nucleotide sequence ID" value="XM_033715848.1"/>
</dbReference>
<keyword evidence="3 9" id="KW-0732">Signal</keyword>
<reference evidence="13" key="3">
    <citation type="submission" date="2025-04" db="UniProtKB">
        <authorList>
            <consortium name="RefSeq"/>
        </authorList>
    </citation>
    <scope>IDENTIFICATION</scope>
    <source>
        <strain evidence="13">CBS 304.34</strain>
    </source>
</reference>
<dbReference type="InterPro" id="IPR009011">
    <property type="entry name" value="Man6P_isomerase_rcpt-bd_dom_sf"/>
</dbReference>
<feature type="signal peptide" evidence="9">
    <location>
        <begin position="1"/>
        <end position="16"/>
    </location>
</feature>
<keyword evidence="12" id="KW-1185">Reference proteome</keyword>
<reference evidence="11 13" key="1">
    <citation type="journal article" date="2020" name="Stud. Mycol.">
        <title>101 Dothideomycetes genomes: a test case for predicting lifestyles and emergence of pathogens.</title>
        <authorList>
            <person name="Haridas S."/>
            <person name="Albert R."/>
            <person name="Binder M."/>
            <person name="Bloem J."/>
            <person name="Labutti K."/>
            <person name="Salamov A."/>
            <person name="Andreopoulos B."/>
            <person name="Baker S."/>
            <person name="Barry K."/>
            <person name="Bills G."/>
            <person name="Bluhm B."/>
            <person name="Cannon C."/>
            <person name="Castanera R."/>
            <person name="Culley D."/>
            <person name="Daum C."/>
            <person name="Ezra D."/>
            <person name="Gonzalez J."/>
            <person name="Henrissat B."/>
            <person name="Kuo A."/>
            <person name="Liang C."/>
            <person name="Lipzen A."/>
            <person name="Lutzoni F."/>
            <person name="Magnuson J."/>
            <person name="Mondo S."/>
            <person name="Nolan M."/>
            <person name="Ohm R."/>
            <person name="Pangilinan J."/>
            <person name="Park H.-J."/>
            <person name="Ramirez L."/>
            <person name="Alfaro M."/>
            <person name="Sun H."/>
            <person name="Tritt A."/>
            <person name="Yoshinaga Y."/>
            <person name="Zwiers L.-H."/>
            <person name="Turgeon B."/>
            <person name="Goodwin S."/>
            <person name="Spatafora J."/>
            <person name="Crous P."/>
            <person name="Grigoriev I."/>
        </authorList>
    </citation>
    <scope>NUCLEOTIDE SEQUENCE</scope>
    <source>
        <strain evidence="11 13">CBS 304.34</strain>
    </source>
</reference>
<dbReference type="Gene3D" id="2.70.130.10">
    <property type="entry name" value="Mannose-6-phosphate receptor binding domain"/>
    <property type="match status" value="1"/>
</dbReference>
<keyword evidence="6" id="KW-1015">Disulfide bond</keyword>
<dbReference type="AlphaFoldDB" id="A0A6A6YDG2"/>
<evidence type="ECO:0000256" key="1">
    <source>
        <dbReference type="ARBA" id="ARBA00004367"/>
    </source>
</evidence>
<dbReference type="GO" id="GO:0005789">
    <property type="term" value="C:endoplasmic reticulum membrane"/>
    <property type="evidence" value="ECO:0007669"/>
    <property type="project" value="UniProtKB-SubCell"/>
</dbReference>
<feature type="compositionally biased region" description="Polar residues" evidence="8">
    <location>
        <begin position="56"/>
        <end position="79"/>
    </location>
</feature>
<dbReference type="Pfam" id="PF07915">
    <property type="entry name" value="PRKCSH"/>
    <property type="match status" value="1"/>
</dbReference>
<dbReference type="PANTHER" id="PTHR15414:SF0">
    <property type="entry name" value="ENDOPLASMIC RETICULUM LECTIN 1"/>
    <property type="match status" value="1"/>
</dbReference>
<evidence type="ECO:0000313" key="13">
    <source>
        <dbReference type="RefSeq" id="XP_033573826.1"/>
    </source>
</evidence>
<organism evidence="11">
    <name type="scientific">Mytilinidion resinicola</name>
    <dbReference type="NCBI Taxonomy" id="574789"/>
    <lineage>
        <taxon>Eukaryota</taxon>
        <taxon>Fungi</taxon>
        <taxon>Dikarya</taxon>
        <taxon>Ascomycota</taxon>
        <taxon>Pezizomycotina</taxon>
        <taxon>Dothideomycetes</taxon>
        <taxon>Pleosporomycetidae</taxon>
        <taxon>Mytilinidiales</taxon>
        <taxon>Mytilinidiaceae</taxon>
        <taxon>Mytilinidion</taxon>
    </lineage>
</organism>
<comment type="subcellular location">
    <subcellularLocation>
        <location evidence="1 7">Endoplasmic reticulum membrane</location>
        <topology evidence="1 7">Peripheral membrane protein</topology>
        <orientation evidence="1 7">Lumenal side</orientation>
    </subcellularLocation>
</comment>
<evidence type="ECO:0000256" key="8">
    <source>
        <dbReference type="SAM" id="MobiDB-lite"/>
    </source>
</evidence>
<protein>
    <recommendedName>
        <fullName evidence="7">Endoplasmic reticulum lectin</fullName>
    </recommendedName>
    <alternativeName>
        <fullName evidence="7">Protein OS-9 homolog</fullName>
    </alternativeName>
</protein>
<evidence type="ECO:0000256" key="2">
    <source>
        <dbReference type="ARBA" id="ARBA00009918"/>
    </source>
</evidence>
<evidence type="ECO:0000313" key="11">
    <source>
        <dbReference type="EMBL" id="KAF2806862.1"/>
    </source>
</evidence>
<dbReference type="OrthoDB" id="448954at2759"/>
<feature type="domain" description="MRH" evidence="10">
    <location>
        <begin position="152"/>
        <end position="312"/>
    </location>
</feature>
<evidence type="ECO:0000256" key="7">
    <source>
        <dbReference type="RuleBase" id="RU369099"/>
    </source>
</evidence>
<evidence type="ECO:0000256" key="9">
    <source>
        <dbReference type="SAM" id="SignalP"/>
    </source>
</evidence>
<dbReference type="GO" id="GO:0030246">
    <property type="term" value="F:carbohydrate binding"/>
    <property type="evidence" value="ECO:0007669"/>
    <property type="project" value="UniProtKB-UniRule"/>
</dbReference>
<dbReference type="GO" id="GO:0005788">
    <property type="term" value="C:endoplasmic reticulum lumen"/>
    <property type="evidence" value="ECO:0007669"/>
    <property type="project" value="UniProtKB-UniRule"/>
</dbReference>
<dbReference type="SUPFAM" id="SSF50911">
    <property type="entry name" value="Mannose 6-phosphate receptor domain"/>
    <property type="match status" value="1"/>
</dbReference>
<dbReference type="InterPro" id="IPR044865">
    <property type="entry name" value="MRH_dom"/>
</dbReference>
<dbReference type="GO" id="GO:0030968">
    <property type="term" value="P:endoplasmic reticulum unfolded protein response"/>
    <property type="evidence" value="ECO:0007669"/>
    <property type="project" value="UniProtKB-UniRule"/>
</dbReference>
<evidence type="ECO:0000259" key="10">
    <source>
        <dbReference type="PROSITE" id="PS51914"/>
    </source>
</evidence>
<reference evidence="13" key="2">
    <citation type="submission" date="2020-04" db="EMBL/GenBank/DDBJ databases">
        <authorList>
            <consortium name="NCBI Genome Project"/>
        </authorList>
    </citation>
    <scope>NUCLEOTIDE SEQUENCE</scope>
    <source>
        <strain evidence="13">CBS 304.34</strain>
    </source>
</reference>
<keyword evidence="7" id="KW-0472">Membrane</keyword>
<dbReference type="EMBL" id="MU003706">
    <property type="protein sequence ID" value="KAF2806862.1"/>
    <property type="molecule type" value="Genomic_DNA"/>
</dbReference>
<dbReference type="Proteomes" id="UP000504636">
    <property type="component" value="Unplaced"/>
</dbReference>
<evidence type="ECO:0000256" key="5">
    <source>
        <dbReference type="ARBA" id="ARBA00022824"/>
    </source>
</evidence>
<comment type="function">
    <text evidence="7">Lectin involved in the quality control of the secretory pathway. As a member of the endoplasmic reticulum-associated degradation lumenal (ERAD-L) surveillance system, targets misfolded endoplasmic reticulum lumenal glycoproteins for degradation.</text>
</comment>
<feature type="region of interest" description="Disordered" evidence="8">
    <location>
        <begin position="53"/>
        <end position="91"/>
    </location>
</feature>
<name>A0A6A6YDG2_9PEZI</name>
<gene>
    <name evidence="11 13" type="ORF">BDZ99DRAFT_393479</name>
</gene>
<dbReference type="PANTHER" id="PTHR15414">
    <property type="entry name" value="OS-9-RELATED"/>
    <property type="match status" value="1"/>
</dbReference>
<feature type="region of interest" description="Disordered" evidence="8">
    <location>
        <begin position="206"/>
        <end position="240"/>
    </location>
</feature>
<feature type="compositionally biased region" description="Basic and acidic residues" evidence="8">
    <location>
        <begin position="485"/>
        <end position="511"/>
    </location>
</feature>
<proteinExistence type="inferred from homology"/>
<dbReference type="GO" id="GO:0030970">
    <property type="term" value="P:retrograde protein transport, ER to cytosol"/>
    <property type="evidence" value="ECO:0007669"/>
    <property type="project" value="TreeGrafter"/>
</dbReference>
<accession>A0A6A6YDG2</accession>
<feature type="compositionally biased region" description="Low complexity" evidence="8">
    <location>
        <begin position="80"/>
        <end position="91"/>
    </location>
</feature>
<dbReference type="InterPro" id="IPR012913">
    <property type="entry name" value="OS9-like_dom"/>
</dbReference>
<dbReference type="GeneID" id="54456741"/>
<dbReference type="InterPro" id="IPR045149">
    <property type="entry name" value="OS-9-like"/>
</dbReference>
<comment type="similarity">
    <text evidence="2 7">Belongs to the OS-9 family.</text>
</comment>
<evidence type="ECO:0000256" key="6">
    <source>
        <dbReference type="ARBA" id="ARBA00023157"/>
    </source>
</evidence>
<feature type="region of interest" description="Disordered" evidence="8">
    <location>
        <begin position="459"/>
        <end position="511"/>
    </location>
</feature>
<keyword evidence="4 7" id="KW-0430">Lectin</keyword>
<feature type="chain" id="PRO_5044629013" description="Endoplasmic reticulum lectin" evidence="9">
    <location>
        <begin position="17"/>
        <end position="511"/>
    </location>
</feature>
<sequence>MKGFWALPAFLRLVLASPHAFSVFDDLLAFPQYEVVFPDSFVTEEFASSRLAHAASRQSPSAAPDSQETQGLSTGQRPTGNSHNEGNHEFNGGEETYEAVVLDGQRYLCSIPVVEPPEQNTTATPEQVKDEEEKELMRATDRGWELLEGMQGNCIYFLSGWWSYSFCYKDEVKQFHSLPPSKGVPIYPPVEDPDVKSFVLGKFPGAKGKGRGGKKGVDETSGESKSSRKTLDAEPDDGKKTMELAKLETKGSTRYMVQRLGGGTECDLTGKERKIEVQFHCNQGSADRIGMIKEIATCSYLMVIYTPKLCNDVAFLPPQDNRPNAIKCQPVIATEDIAAWSTISADLHAAEELMALAREQETKDPERQPRPTIGGIEVGGKRLVGSEGKVIEKSVVAGGGKDIYIGTVASSDGKTMTEKELKKLNINDPKDVEKMKRNLQKLAGKKGWRLELVDTPRGREYRGIIEAEDEDEQGSHSHNSNKGQQHGEEAEREEAKEEENAGSEEVYKDEL</sequence>
<keyword evidence="5 7" id="KW-0256">Endoplasmic reticulum</keyword>
<evidence type="ECO:0000256" key="4">
    <source>
        <dbReference type="ARBA" id="ARBA00022734"/>
    </source>
</evidence>
<dbReference type="PROSITE" id="PS51914">
    <property type="entry name" value="MRH"/>
    <property type="match status" value="1"/>
</dbReference>
<evidence type="ECO:0000256" key="3">
    <source>
        <dbReference type="ARBA" id="ARBA00022729"/>
    </source>
</evidence>